<dbReference type="Gene3D" id="1.25.40.90">
    <property type="match status" value="1"/>
</dbReference>
<evidence type="ECO:0000256" key="5">
    <source>
        <dbReference type="PROSITE-ProRule" id="PRU00176"/>
    </source>
</evidence>
<dbReference type="InterPro" id="IPR035979">
    <property type="entry name" value="RBD_domain_sf"/>
</dbReference>
<dbReference type="FunFam" id="3.30.70.330:FF:000397">
    <property type="entry name" value="RNA binding protein Nrd1"/>
    <property type="match status" value="1"/>
</dbReference>
<feature type="region of interest" description="Disordered" evidence="6">
    <location>
        <begin position="517"/>
        <end position="636"/>
    </location>
</feature>
<keyword evidence="4" id="KW-0539">Nucleus</keyword>
<feature type="compositionally biased region" description="Low complexity" evidence="6">
    <location>
        <begin position="567"/>
        <end position="580"/>
    </location>
</feature>
<dbReference type="SMART" id="SM00360">
    <property type="entry name" value="RRM"/>
    <property type="match status" value="1"/>
</dbReference>
<evidence type="ECO:0000259" key="8">
    <source>
        <dbReference type="PROSITE" id="PS51391"/>
    </source>
</evidence>
<dbReference type="PANTHER" id="PTHR12323">
    <property type="entry name" value="SR-RELATED CTD ASSOCIATED FACTOR 6"/>
    <property type="match status" value="1"/>
</dbReference>
<evidence type="ECO:0000259" key="7">
    <source>
        <dbReference type="PROSITE" id="PS50102"/>
    </source>
</evidence>
<dbReference type="Gene3D" id="3.30.70.330">
    <property type="match status" value="1"/>
</dbReference>
<dbReference type="InterPro" id="IPR000504">
    <property type="entry name" value="RRM_dom"/>
</dbReference>
<evidence type="ECO:0000256" key="2">
    <source>
        <dbReference type="ARBA" id="ARBA00022553"/>
    </source>
</evidence>
<feature type="compositionally biased region" description="Pro residues" evidence="6">
    <location>
        <begin position="236"/>
        <end position="246"/>
    </location>
</feature>
<dbReference type="InterPro" id="IPR048892">
    <property type="entry name" value="Nrd1_Seb1_dom2"/>
</dbReference>
<keyword evidence="10" id="KW-1185">Reference proteome</keyword>
<feature type="compositionally biased region" description="Low complexity" evidence="6">
    <location>
        <begin position="331"/>
        <end position="343"/>
    </location>
</feature>
<feature type="compositionally biased region" description="Polar residues" evidence="6">
    <location>
        <begin position="183"/>
        <end position="197"/>
    </location>
</feature>
<feature type="domain" description="CID" evidence="8">
    <location>
        <begin position="1"/>
        <end position="152"/>
    </location>
</feature>
<feature type="compositionally biased region" description="Low complexity" evidence="6">
    <location>
        <begin position="588"/>
        <end position="600"/>
    </location>
</feature>
<dbReference type="GO" id="GO:0006874">
    <property type="term" value="P:intracellular calcium ion homeostasis"/>
    <property type="evidence" value="ECO:0007669"/>
    <property type="project" value="TreeGrafter"/>
</dbReference>
<dbReference type="GO" id="GO:0032991">
    <property type="term" value="C:protein-containing complex"/>
    <property type="evidence" value="ECO:0007669"/>
    <property type="project" value="UniProtKB-ARBA"/>
</dbReference>
<dbReference type="Pfam" id="PF21380">
    <property type="entry name" value="Nrd1-Seb1_dom2"/>
    <property type="match status" value="1"/>
</dbReference>
<protein>
    <recommendedName>
        <fullName evidence="11">Protein NRD1</fullName>
    </recommendedName>
</protein>
<feature type="region of interest" description="Disordered" evidence="6">
    <location>
        <begin position="178"/>
        <end position="197"/>
    </location>
</feature>
<accession>A0A9P8TQ47</accession>
<dbReference type="Pfam" id="PF00076">
    <property type="entry name" value="RRM_1"/>
    <property type="match status" value="1"/>
</dbReference>
<dbReference type="GO" id="GO:0006369">
    <property type="term" value="P:termination of RNA polymerase II transcription"/>
    <property type="evidence" value="ECO:0007669"/>
    <property type="project" value="UniProtKB-ARBA"/>
</dbReference>
<dbReference type="GO" id="GO:0031124">
    <property type="term" value="P:mRNA 3'-end processing"/>
    <property type="evidence" value="ECO:0007669"/>
    <property type="project" value="UniProtKB-ARBA"/>
</dbReference>
<dbReference type="EMBL" id="JAEUBG010000610">
    <property type="protein sequence ID" value="KAH3687813.1"/>
    <property type="molecule type" value="Genomic_DNA"/>
</dbReference>
<dbReference type="GO" id="GO:0003723">
    <property type="term" value="F:RNA binding"/>
    <property type="evidence" value="ECO:0007669"/>
    <property type="project" value="UniProtKB-UniRule"/>
</dbReference>
<dbReference type="Proteomes" id="UP000774326">
    <property type="component" value="Unassembled WGS sequence"/>
</dbReference>
<reference evidence="9" key="1">
    <citation type="journal article" date="2021" name="Open Biol.">
        <title>Shared evolutionary footprints suggest mitochondrial oxidative damage underlies multiple complex I losses in fungi.</title>
        <authorList>
            <person name="Schikora-Tamarit M.A."/>
            <person name="Marcet-Houben M."/>
            <person name="Nosek J."/>
            <person name="Gabaldon T."/>
        </authorList>
    </citation>
    <scope>NUCLEOTIDE SEQUENCE</scope>
    <source>
        <strain evidence="9">CBS2887</strain>
    </source>
</reference>
<proteinExistence type="predicted"/>
<feature type="compositionally biased region" description="Low complexity" evidence="6">
    <location>
        <begin position="247"/>
        <end position="281"/>
    </location>
</feature>
<dbReference type="SUPFAM" id="SSF54928">
    <property type="entry name" value="RNA-binding domain, RBD"/>
    <property type="match status" value="1"/>
</dbReference>
<evidence type="ECO:0000256" key="3">
    <source>
        <dbReference type="ARBA" id="ARBA00022884"/>
    </source>
</evidence>
<feature type="compositionally biased region" description="Polar residues" evidence="6">
    <location>
        <begin position="282"/>
        <end position="293"/>
    </location>
</feature>
<comment type="subcellular location">
    <subcellularLocation>
        <location evidence="1">Nucleus</location>
    </subcellularLocation>
</comment>
<feature type="compositionally biased region" description="Low complexity" evidence="6">
    <location>
        <begin position="224"/>
        <end position="235"/>
    </location>
</feature>
<dbReference type="AlphaFoldDB" id="A0A9P8TQ47"/>
<dbReference type="GO" id="GO:0005634">
    <property type="term" value="C:nucleus"/>
    <property type="evidence" value="ECO:0007669"/>
    <property type="project" value="UniProtKB-SubCell"/>
</dbReference>
<dbReference type="PROSITE" id="PS50102">
    <property type="entry name" value="RRM"/>
    <property type="match status" value="1"/>
</dbReference>
<dbReference type="OrthoDB" id="79367at2759"/>
<dbReference type="SMART" id="SM00582">
    <property type="entry name" value="RPR"/>
    <property type="match status" value="1"/>
</dbReference>
<evidence type="ECO:0000256" key="1">
    <source>
        <dbReference type="ARBA" id="ARBA00004123"/>
    </source>
</evidence>
<sequence length="636" mass="68876">MTATQEFVDVLNEIKGTKTGVSGSRIKRLTDIAVQNVHSESQIMPEVLSNIKSAASSHKLGALYVLDSIAKAYKAEAERKGEFVTPNATEGTFAAGLVKLGRGLKDSVDLAVSSVSEDQKEKVSKLLDIWSKDKVFPQTIIDQAKGSSQASGSATGSSASGASTVDASSLLKNLASLSGNPAPVQQQPAAMDTQSQQAAMIQMLQNLQQTGQLPQMPQPPQIPGMPQMPQGFPQMPQMPPGFPQFPMPQQQQQQPPQDNGFPFGQHADNNGGNRGRMNNDNSSFSQRDAFNQYKSRDTRGGNMRERDNHSAYSRRGDRNRSRSPPRRDNYGRMNNNNNNRTNNPSSNGLLYGSNEKNIPGTPHYRQRNFSMDPNLPGGSIKVYSRTIFIGGVPSGMNDHELATILRPYAEVQSVILNSERKHAFVKVYSRSEAEEVISSFSKSHDSIGLRLRWGVGFGPRDCCDYQHGVSIIPIARLTDADKRWITMAQWGGIGSENHLVPGFVMEEPDIEVGEGVTSKAISKKMPTDGSRNGPRSTKPGEPDDLYTDPLNQPQAPSFLQNNQGKPNLLQGLFGNGQQNGAPPPPPGLAGYNSQPQYNSSQPPPAPGASSASPAPGNNDASSQLANLMAMLQQQKK</sequence>
<dbReference type="Pfam" id="PF04818">
    <property type="entry name" value="CID"/>
    <property type="match status" value="1"/>
</dbReference>
<dbReference type="PANTHER" id="PTHR12323:SF0">
    <property type="entry name" value="CALCIUM HOMEOSTASIS ENDOPLASMIC RETICULUM PROTEIN"/>
    <property type="match status" value="1"/>
</dbReference>
<evidence type="ECO:0000313" key="9">
    <source>
        <dbReference type="EMBL" id="KAH3687813.1"/>
    </source>
</evidence>
<evidence type="ECO:0000256" key="4">
    <source>
        <dbReference type="ARBA" id="ARBA00023242"/>
    </source>
</evidence>
<feature type="compositionally biased region" description="Basic and acidic residues" evidence="6">
    <location>
        <begin position="294"/>
        <end position="330"/>
    </location>
</feature>
<comment type="caution">
    <text evidence="9">The sequence shown here is derived from an EMBL/GenBank/DDBJ whole genome shotgun (WGS) entry which is preliminary data.</text>
</comment>
<dbReference type="GO" id="GO:0031126">
    <property type="term" value="P:sno(s)RNA 3'-end processing"/>
    <property type="evidence" value="ECO:0007669"/>
    <property type="project" value="UniProtKB-ARBA"/>
</dbReference>
<evidence type="ECO:0008006" key="11">
    <source>
        <dbReference type="Google" id="ProtNLM"/>
    </source>
</evidence>
<name>A0A9P8TQ47_WICPI</name>
<keyword evidence="2" id="KW-0597">Phosphoprotein</keyword>
<dbReference type="InterPro" id="IPR008942">
    <property type="entry name" value="ENTH_VHS"/>
</dbReference>
<dbReference type="PROSITE" id="PS51391">
    <property type="entry name" value="CID"/>
    <property type="match status" value="1"/>
</dbReference>
<evidence type="ECO:0000256" key="6">
    <source>
        <dbReference type="SAM" id="MobiDB-lite"/>
    </source>
</evidence>
<evidence type="ECO:0000313" key="10">
    <source>
        <dbReference type="Proteomes" id="UP000774326"/>
    </source>
</evidence>
<feature type="compositionally biased region" description="Polar residues" evidence="6">
    <location>
        <begin position="549"/>
        <end position="565"/>
    </location>
</feature>
<feature type="compositionally biased region" description="Low complexity" evidence="6">
    <location>
        <begin position="607"/>
        <end position="636"/>
    </location>
</feature>
<dbReference type="InterPro" id="IPR012677">
    <property type="entry name" value="Nucleotide-bd_a/b_plait_sf"/>
</dbReference>
<feature type="region of interest" description="Disordered" evidence="6">
    <location>
        <begin position="144"/>
        <end position="163"/>
    </location>
</feature>
<dbReference type="InterPro" id="IPR006569">
    <property type="entry name" value="CID_dom"/>
</dbReference>
<reference evidence="9" key="2">
    <citation type="submission" date="2021-01" db="EMBL/GenBank/DDBJ databases">
        <authorList>
            <person name="Schikora-Tamarit M.A."/>
        </authorList>
    </citation>
    <scope>NUCLEOTIDE SEQUENCE</scope>
    <source>
        <strain evidence="9">CBS2887</strain>
    </source>
</reference>
<dbReference type="SUPFAM" id="SSF48464">
    <property type="entry name" value="ENTH/VHS domain"/>
    <property type="match status" value="1"/>
</dbReference>
<dbReference type="GO" id="GO:0048471">
    <property type="term" value="C:perinuclear region of cytoplasm"/>
    <property type="evidence" value="ECO:0007669"/>
    <property type="project" value="TreeGrafter"/>
</dbReference>
<keyword evidence="3 5" id="KW-0694">RNA-binding</keyword>
<feature type="region of interest" description="Disordered" evidence="6">
    <location>
        <begin position="212"/>
        <end position="362"/>
    </location>
</feature>
<gene>
    <name evidence="9" type="ORF">WICPIJ_001188</name>
</gene>
<feature type="domain" description="RRM" evidence="7">
    <location>
        <begin position="385"/>
        <end position="456"/>
    </location>
</feature>
<dbReference type="GO" id="GO:0010629">
    <property type="term" value="P:negative regulation of gene expression"/>
    <property type="evidence" value="ECO:0007669"/>
    <property type="project" value="UniProtKB-ARBA"/>
</dbReference>
<organism evidence="9 10">
    <name type="scientific">Wickerhamomyces pijperi</name>
    <name type="common">Yeast</name>
    <name type="synonym">Pichia pijperi</name>
    <dbReference type="NCBI Taxonomy" id="599730"/>
    <lineage>
        <taxon>Eukaryota</taxon>
        <taxon>Fungi</taxon>
        <taxon>Dikarya</taxon>
        <taxon>Ascomycota</taxon>
        <taxon>Saccharomycotina</taxon>
        <taxon>Saccharomycetes</taxon>
        <taxon>Phaffomycetales</taxon>
        <taxon>Wickerhamomycetaceae</taxon>
        <taxon>Wickerhamomyces</taxon>
    </lineage>
</organism>